<dbReference type="Proteomes" id="UP000654345">
    <property type="component" value="Unassembled WGS sequence"/>
</dbReference>
<accession>A0ABQ3V1U9</accession>
<proteinExistence type="predicted"/>
<dbReference type="PANTHER" id="PTHR38436:SF1">
    <property type="entry name" value="ESTER CYCLASE"/>
    <property type="match status" value="1"/>
</dbReference>
<comment type="caution">
    <text evidence="1">The sequence shown here is derived from an EMBL/GenBank/DDBJ whole genome shotgun (WGS) entry which is preliminary data.</text>
</comment>
<organism evidence="1 2">
    <name type="scientific">Ktedonobacter robiniae</name>
    <dbReference type="NCBI Taxonomy" id="2778365"/>
    <lineage>
        <taxon>Bacteria</taxon>
        <taxon>Bacillati</taxon>
        <taxon>Chloroflexota</taxon>
        <taxon>Ktedonobacteria</taxon>
        <taxon>Ktedonobacterales</taxon>
        <taxon>Ktedonobacteraceae</taxon>
        <taxon>Ktedonobacter</taxon>
    </lineage>
</organism>
<dbReference type="PANTHER" id="PTHR38436">
    <property type="entry name" value="POLYKETIDE CYCLASE SNOAL-LIKE DOMAIN"/>
    <property type="match status" value="1"/>
</dbReference>
<dbReference type="SUPFAM" id="SSF54427">
    <property type="entry name" value="NTF2-like"/>
    <property type="match status" value="1"/>
</dbReference>
<protein>
    <recommendedName>
        <fullName evidence="3">Ester cyclase</fullName>
    </recommendedName>
</protein>
<reference evidence="1 2" key="1">
    <citation type="journal article" date="2021" name="Int. J. Syst. Evol. Microbiol.">
        <title>Reticulibacter mediterranei gen. nov., sp. nov., within the new family Reticulibacteraceae fam. nov., and Ktedonospora formicarum gen. nov., sp. nov., Ktedonobacter robiniae sp. nov., Dictyobacter formicarum sp. nov. and Dictyobacter arantiisoli sp. nov., belonging to the class Ktedonobacteria.</title>
        <authorList>
            <person name="Yabe S."/>
            <person name="Zheng Y."/>
            <person name="Wang C.M."/>
            <person name="Sakai Y."/>
            <person name="Abe K."/>
            <person name="Yokota A."/>
            <person name="Donadio S."/>
            <person name="Cavaletti L."/>
            <person name="Monciardini P."/>
        </authorList>
    </citation>
    <scope>NUCLEOTIDE SEQUENCE [LARGE SCALE GENOMIC DNA]</scope>
    <source>
        <strain evidence="1 2">SOSP1-30</strain>
    </source>
</reference>
<dbReference type="InterPro" id="IPR032710">
    <property type="entry name" value="NTF2-like_dom_sf"/>
</dbReference>
<dbReference type="Pfam" id="PF07366">
    <property type="entry name" value="SnoaL"/>
    <property type="match status" value="1"/>
</dbReference>
<evidence type="ECO:0000313" key="1">
    <source>
        <dbReference type="EMBL" id="GHO58854.1"/>
    </source>
</evidence>
<evidence type="ECO:0000313" key="2">
    <source>
        <dbReference type="Proteomes" id="UP000654345"/>
    </source>
</evidence>
<evidence type="ECO:0008006" key="3">
    <source>
        <dbReference type="Google" id="ProtNLM"/>
    </source>
</evidence>
<dbReference type="Gene3D" id="3.10.450.50">
    <property type="match status" value="1"/>
</dbReference>
<dbReference type="EMBL" id="BNJG01000003">
    <property type="protein sequence ID" value="GHO58854.1"/>
    <property type="molecule type" value="Genomic_DNA"/>
</dbReference>
<gene>
    <name evidence="1" type="ORF">KSB_73290</name>
</gene>
<dbReference type="RefSeq" id="WP_201375097.1">
    <property type="nucleotide sequence ID" value="NZ_BNJG01000003.1"/>
</dbReference>
<dbReference type="InterPro" id="IPR009959">
    <property type="entry name" value="Cyclase_SnoaL-like"/>
</dbReference>
<name>A0ABQ3V1U9_9CHLR</name>
<keyword evidence="2" id="KW-1185">Reference proteome</keyword>
<sequence>MSIEANKAVVQRYLEMWDTGNLDIAEEVLAPDFVDHTRPHQAPGPEGVKENISTFRSGFPDATHTVIHMIGEGDIVAFRFARRGRHKGMFAGFPPTGKEIVLTGADFLRIADGKIVEQWSSQDGLNLAQQLGMPIGG</sequence>